<gene>
    <name evidence="2" type="ORF">ACFQ4E_09875</name>
</gene>
<dbReference type="SUPFAM" id="SSF51735">
    <property type="entry name" value="NAD(P)-binding Rossmann-fold domains"/>
    <property type="match status" value="1"/>
</dbReference>
<protein>
    <submittedName>
        <fullName evidence="2">NAD-dependent epimerase/dehydratase family protein</fullName>
    </submittedName>
</protein>
<dbReference type="InterPro" id="IPR001509">
    <property type="entry name" value="Epimerase_deHydtase"/>
</dbReference>
<dbReference type="Pfam" id="PF01370">
    <property type="entry name" value="Epimerase"/>
    <property type="match status" value="1"/>
</dbReference>
<organism evidence="2 3">
    <name type="scientific">Litorisediminicola beolgyonensis</name>
    <dbReference type="NCBI Taxonomy" id="1173614"/>
    <lineage>
        <taxon>Bacteria</taxon>
        <taxon>Pseudomonadati</taxon>
        <taxon>Pseudomonadota</taxon>
        <taxon>Alphaproteobacteria</taxon>
        <taxon>Rhodobacterales</taxon>
        <taxon>Paracoccaceae</taxon>
        <taxon>Litorisediminicola</taxon>
    </lineage>
</organism>
<evidence type="ECO:0000313" key="2">
    <source>
        <dbReference type="EMBL" id="MFD1342726.1"/>
    </source>
</evidence>
<dbReference type="Proteomes" id="UP001597135">
    <property type="component" value="Unassembled WGS sequence"/>
</dbReference>
<reference evidence="3" key="1">
    <citation type="journal article" date="2019" name="Int. J. Syst. Evol. Microbiol.">
        <title>The Global Catalogue of Microorganisms (GCM) 10K type strain sequencing project: providing services to taxonomists for standard genome sequencing and annotation.</title>
        <authorList>
            <consortium name="The Broad Institute Genomics Platform"/>
            <consortium name="The Broad Institute Genome Sequencing Center for Infectious Disease"/>
            <person name="Wu L."/>
            <person name="Ma J."/>
        </authorList>
    </citation>
    <scope>NUCLEOTIDE SEQUENCE [LARGE SCALE GENOMIC DNA]</scope>
    <source>
        <strain evidence="3">CCUG 62953</strain>
    </source>
</reference>
<dbReference type="PANTHER" id="PTHR43245:SF13">
    <property type="entry name" value="UDP-D-APIOSE_UDP-D-XYLOSE SYNTHASE 2"/>
    <property type="match status" value="1"/>
</dbReference>
<dbReference type="PANTHER" id="PTHR43245">
    <property type="entry name" value="BIFUNCTIONAL POLYMYXIN RESISTANCE PROTEIN ARNA"/>
    <property type="match status" value="1"/>
</dbReference>
<dbReference type="Gene3D" id="3.40.50.720">
    <property type="entry name" value="NAD(P)-binding Rossmann-like Domain"/>
    <property type="match status" value="1"/>
</dbReference>
<name>A0ABW3ZHT5_9RHOB</name>
<sequence length="328" mass="35017">MGEMTVLITGAGGFIGRATVAEARRRGLAVRAVIRGSRPVDWERDPEITLVRADLSEPGAEVVLREAAVGVGAVLHCAAHLGADPRRHATDTVEATERLLAALDPDAPPRIVLVSTIAVYRTSALDPGADVTESTALDDGSAPRDAYVGAKLAQEQLCRSHATASGSELWLLRPGIVFGAARLWNAHLGIKAGPVLIGCGSGGELPLVHVDRVAEALVSAALTPTPEPGALNLLDDDRPDRERFLRALERQTGWPRLVLPLPFAIWQAVSGTLSPIESRLPGLLRGPALKARLMPLSYPNDQLRKRLKPRAQPRFEQLLARAVREGAA</sequence>
<feature type="domain" description="NAD-dependent epimerase/dehydratase" evidence="1">
    <location>
        <begin position="6"/>
        <end position="223"/>
    </location>
</feature>
<dbReference type="EMBL" id="JBHTMU010000014">
    <property type="protein sequence ID" value="MFD1342726.1"/>
    <property type="molecule type" value="Genomic_DNA"/>
</dbReference>
<evidence type="ECO:0000259" key="1">
    <source>
        <dbReference type="Pfam" id="PF01370"/>
    </source>
</evidence>
<accession>A0ABW3ZHT5</accession>
<proteinExistence type="predicted"/>
<dbReference type="InterPro" id="IPR050177">
    <property type="entry name" value="Lipid_A_modif_metabolic_enz"/>
</dbReference>
<evidence type="ECO:0000313" key="3">
    <source>
        <dbReference type="Proteomes" id="UP001597135"/>
    </source>
</evidence>
<dbReference type="RefSeq" id="WP_386803053.1">
    <property type="nucleotide sequence ID" value="NZ_JBHTMU010000014.1"/>
</dbReference>
<comment type="caution">
    <text evidence="2">The sequence shown here is derived from an EMBL/GenBank/DDBJ whole genome shotgun (WGS) entry which is preliminary data.</text>
</comment>
<keyword evidence="3" id="KW-1185">Reference proteome</keyword>
<dbReference type="InterPro" id="IPR036291">
    <property type="entry name" value="NAD(P)-bd_dom_sf"/>
</dbReference>